<keyword evidence="2" id="KW-1185">Reference proteome</keyword>
<evidence type="ECO:0000313" key="2">
    <source>
        <dbReference type="Proteomes" id="UP001056778"/>
    </source>
</evidence>
<organism evidence="1 2">
    <name type="scientific">Holotrichia oblita</name>
    <name type="common">Chafer beetle</name>
    <dbReference type="NCBI Taxonomy" id="644536"/>
    <lineage>
        <taxon>Eukaryota</taxon>
        <taxon>Metazoa</taxon>
        <taxon>Ecdysozoa</taxon>
        <taxon>Arthropoda</taxon>
        <taxon>Hexapoda</taxon>
        <taxon>Insecta</taxon>
        <taxon>Pterygota</taxon>
        <taxon>Neoptera</taxon>
        <taxon>Endopterygota</taxon>
        <taxon>Coleoptera</taxon>
        <taxon>Polyphaga</taxon>
        <taxon>Scarabaeiformia</taxon>
        <taxon>Scarabaeidae</taxon>
        <taxon>Melolonthinae</taxon>
        <taxon>Holotrichia</taxon>
    </lineage>
</organism>
<dbReference type="Proteomes" id="UP001056778">
    <property type="component" value="Chromosome 4"/>
</dbReference>
<reference evidence="1" key="1">
    <citation type="submission" date="2022-04" db="EMBL/GenBank/DDBJ databases">
        <title>Chromosome-scale genome assembly of Holotrichia oblita Faldermann.</title>
        <authorList>
            <person name="Rongchong L."/>
        </authorList>
    </citation>
    <scope>NUCLEOTIDE SEQUENCE</scope>
    <source>
        <strain evidence="1">81SQS9</strain>
    </source>
</reference>
<name>A0ACB9T8P3_HOLOL</name>
<sequence length="255" mass="28323">MPNLYIRKGTVERGKWTSEALENALKAVEDGSMGVNEAVRNFGIPATTLKRRKRDLNFTKQNRLGPSSSLGDIAETKLVSHIKKLQKFGFAPTRDAVRLLAYALAEKMNIKHKFDKTSGKAGYVWLTSFLRRHPDLSVRKSERVSLARSQGMSRKVVSNYFELLERTLAENDLFNKPGNIYNMDETGLQLNNKPGQVIAAKGSKSVSTITSGEKGETISVIACCNAEDVFLPPYCIFKGKNKKEEFADGMPPGSM</sequence>
<gene>
    <name evidence="1" type="ORF">MML48_4g00004247</name>
</gene>
<evidence type="ECO:0000313" key="1">
    <source>
        <dbReference type="EMBL" id="KAI4463223.1"/>
    </source>
</evidence>
<comment type="caution">
    <text evidence="1">The sequence shown here is derived from an EMBL/GenBank/DDBJ whole genome shotgun (WGS) entry which is preliminary data.</text>
</comment>
<proteinExistence type="predicted"/>
<accession>A0ACB9T8P3</accession>
<dbReference type="EMBL" id="CM043018">
    <property type="protein sequence ID" value="KAI4463223.1"/>
    <property type="molecule type" value="Genomic_DNA"/>
</dbReference>
<protein>
    <submittedName>
        <fullName evidence="1">Uncharacterized protein</fullName>
    </submittedName>
</protein>